<organism evidence="1 2">
    <name type="scientific">Cruoricaptor ignavus</name>
    <dbReference type="NCBI Taxonomy" id="1118202"/>
    <lineage>
        <taxon>Bacteria</taxon>
        <taxon>Pseudomonadati</taxon>
        <taxon>Bacteroidota</taxon>
        <taxon>Flavobacteriia</taxon>
        <taxon>Flavobacteriales</taxon>
        <taxon>Weeksellaceae</taxon>
        <taxon>Cruoricaptor</taxon>
    </lineage>
</organism>
<name>A0A7M1T6N5_9FLAO</name>
<evidence type="ECO:0000313" key="1">
    <source>
        <dbReference type="EMBL" id="QOR74532.1"/>
    </source>
</evidence>
<dbReference type="AlphaFoldDB" id="A0A7M1T6N5"/>
<protein>
    <submittedName>
        <fullName evidence="1">Uncharacterized protein</fullName>
    </submittedName>
</protein>
<accession>A0A7M1T6N5</accession>
<gene>
    <name evidence="1" type="ORF">IMZ16_03605</name>
</gene>
<dbReference type="EMBL" id="CP063145">
    <property type="protein sequence ID" value="QOR74532.1"/>
    <property type="molecule type" value="Genomic_DNA"/>
</dbReference>
<evidence type="ECO:0000313" key="2">
    <source>
        <dbReference type="Proteomes" id="UP000593605"/>
    </source>
</evidence>
<dbReference type="RefSeq" id="WP_159430207.1">
    <property type="nucleotide sequence ID" value="NZ_CP063145.1"/>
</dbReference>
<dbReference type="Proteomes" id="UP000593605">
    <property type="component" value="Chromosome"/>
</dbReference>
<sequence>MMQTLLNPLIYQRFWLTGRTPVKQNSTAKVENNFVRYNATTDDITIEWHGSKISTINN</sequence>
<proteinExistence type="predicted"/>
<dbReference type="KEGG" id="civ:IMZ16_03605"/>
<reference evidence="1 2" key="1">
    <citation type="submission" date="2020-10" db="EMBL/GenBank/DDBJ databases">
        <title>Complete genome of Cruoricapor ignavus strain M1214 isolated from the blood culture of a febrile patient.</title>
        <authorList>
            <person name="Guglielmino C.J.D."/>
        </authorList>
    </citation>
    <scope>NUCLEOTIDE SEQUENCE [LARGE SCALE GENOMIC DNA]</scope>
    <source>
        <strain evidence="1 2">M1214</strain>
    </source>
</reference>